<organism evidence="1 2">
    <name type="scientific">Botryobasidium botryosum (strain FD-172 SS1)</name>
    <dbReference type="NCBI Taxonomy" id="930990"/>
    <lineage>
        <taxon>Eukaryota</taxon>
        <taxon>Fungi</taxon>
        <taxon>Dikarya</taxon>
        <taxon>Basidiomycota</taxon>
        <taxon>Agaricomycotina</taxon>
        <taxon>Agaricomycetes</taxon>
        <taxon>Cantharellales</taxon>
        <taxon>Botryobasidiaceae</taxon>
        <taxon>Botryobasidium</taxon>
    </lineage>
</organism>
<feature type="non-terminal residue" evidence="1">
    <location>
        <position position="1"/>
    </location>
</feature>
<sequence>ALDHLEHLVVQRLFELQRLGLSETGYKMRKHIAQALKKRSNAVKSALTAYNNAARNLVPPRPTYEWEALSHYGFLQDCILLRESSPDILSKRWSQPAIRVLMKQHLRVRRAREEIVRCNIEIRRLHTFIVDENSSLQKTLGGLQDSGDIWFGPFQEYCMFRRRVNDCILARIAQTYQLAGFTG</sequence>
<accession>A0A067N486</accession>
<name>A0A067N486_BOTB1</name>
<dbReference type="STRING" id="930990.A0A067N486"/>
<dbReference type="HOGENOM" id="CLU_013084_0_1_1"/>
<dbReference type="Proteomes" id="UP000027195">
    <property type="component" value="Unassembled WGS sequence"/>
</dbReference>
<keyword evidence="2" id="KW-1185">Reference proteome</keyword>
<protein>
    <submittedName>
        <fullName evidence="1">Uncharacterized protein</fullName>
    </submittedName>
</protein>
<proteinExistence type="predicted"/>
<dbReference type="OrthoDB" id="2676448at2759"/>
<dbReference type="AlphaFoldDB" id="A0A067N486"/>
<evidence type="ECO:0000313" key="2">
    <source>
        <dbReference type="Proteomes" id="UP000027195"/>
    </source>
</evidence>
<dbReference type="EMBL" id="KL198021">
    <property type="protein sequence ID" value="KDQ18591.1"/>
    <property type="molecule type" value="Genomic_DNA"/>
</dbReference>
<evidence type="ECO:0000313" key="1">
    <source>
        <dbReference type="EMBL" id="KDQ18591.1"/>
    </source>
</evidence>
<dbReference type="InParanoid" id="A0A067N486"/>
<reference evidence="2" key="1">
    <citation type="journal article" date="2014" name="Proc. Natl. Acad. Sci. U.S.A.">
        <title>Extensive sampling of basidiomycete genomes demonstrates inadequacy of the white-rot/brown-rot paradigm for wood decay fungi.</title>
        <authorList>
            <person name="Riley R."/>
            <person name="Salamov A.A."/>
            <person name="Brown D.W."/>
            <person name="Nagy L.G."/>
            <person name="Floudas D."/>
            <person name="Held B.W."/>
            <person name="Levasseur A."/>
            <person name="Lombard V."/>
            <person name="Morin E."/>
            <person name="Otillar R."/>
            <person name="Lindquist E.A."/>
            <person name="Sun H."/>
            <person name="LaButti K.M."/>
            <person name="Schmutz J."/>
            <person name="Jabbour D."/>
            <person name="Luo H."/>
            <person name="Baker S.E."/>
            <person name="Pisabarro A.G."/>
            <person name="Walton J.D."/>
            <person name="Blanchette R.A."/>
            <person name="Henrissat B."/>
            <person name="Martin F."/>
            <person name="Cullen D."/>
            <person name="Hibbett D.S."/>
            <person name="Grigoriev I.V."/>
        </authorList>
    </citation>
    <scope>NUCLEOTIDE SEQUENCE [LARGE SCALE GENOMIC DNA]</scope>
    <source>
        <strain evidence="2">FD-172 SS1</strain>
    </source>
</reference>
<gene>
    <name evidence="1" type="ORF">BOTBODRAFT_71761</name>
</gene>
<feature type="non-terminal residue" evidence="1">
    <location>
        <position position="183"/>
    </location>
</feature>